<name>A0A428Z067_KIBAR</name>
<evidence type="ECO:0000313" key="2">
    <source>
        <dbReference type="Proteomes" id="UP000287547"/>
    </source>
</evidence>
<accession>A0A428Z067</accession>
<dbReference type="EMBL" id="QHKI01000041">
    <property type="protein sequence ID" value="RSM77314.1"/>
    <property type="molecule type" value="Genomic_DNA"/>
</dbReference>
<sequence>MVMSWLLSAVLMVFSSVITVLPVKVTSNFENYWGVSLNRDCGFSEPLDNGQALWLFCDTAWNDFNGSHFIPGSTAAVGPYSAGLVPTQLNELSTPPGPPPKPPHYGGPSQFLPAPAGLLNPSGQPCTPNVGQYPASWITGIATITPDNLLITYADLCVTQTEKPFFIQGFGIAEYNPATNAVTARTTVFSTPGLQLPAAKILGSPIYTGGFLYLYGFECTNWFSGVCVNGSTNVARTDSWRTPGNYQWYSQGAFVYSYAQATNIIPSAAAGVSVHRFGSAGLHAIVQKDLGGGFEVWRAATPAGPWIQRSTGKVACSGGSGHDLCRALTGHPELSTPDHMMVSYFNPGSGHVEAALVPWDSRK</sequence>
<dbReference type="AlphaFoldDB" id="A0A428Z067"/>
<gene>
    <name evidence="1" type="ORF">DMH04_35280</name>
</gene>
<evidence type="ECO:0008006" key="3">
    <source>
        <dbReference type="Google" id="ProtNLM"/>
    </source>
</evidence>
<evidence type="ECO:0000313" key="1">
    <source>
        <dbReference type="EMBL" id="RSM77314.1"/>
    </source>
</evidence>
<proteinExistence type="predicted"/>
<organism evidence="1 2">
    <name type="scientific">Kibdelosporangium aridum</name>
    <dbReference type="NCBI Taxonomy" id="2030"/>
    <lineage>
        <taxon>Bacteria</taxon>
        <taxon>Bacillati</taxon>
        <taxon>Actinomycetota</taxon>
        <taxon>Actinomycetes</taxon>
        <taxon>Pseudonocardiales</taxon>
        <taxon>Pseudonocardiaceae</taxon>
        <taxon>Kibdelosporangium</taxon>
    </lineage>
</organism>
<comment type="caution">
    <text evidence="1">The sequence shown here is derived from an EMBL/GenBank/DDBJ whole genome shotgun (WGS) entry which is preliminary data.</text>
</comment>
<reference evidence="1 2" key="1">
    <citation type="submission" date="2018-05" db="EMBL/GenBank/DDBJ databases">
        <title>Evolution of GPA BGCs.</title>
        <authorList>
            <person name="Waglechner N."/>
            <person name="Wright G.D."/>
        </authorList>
    </citation>
    <scope>NUCLEOTIDE SEQUENCE [LARGE SCALE GENOMIC DNA]</scope>
    <source>
        <strain evidence="1 2">A82846</strain>
    </source>
</reference>
<protein>
    <recommendedName>
        <fullName evidence="3">DUF4185 domain-containing protein</fullName>
    </recommendedName>
</protein>
<dbReference type="Proteomes" id="UP000287547">
    <property type="component" value="Unassembled WGS sequence"/>
</dbReference>